<proteinExistence type="predicted"/>
<keyword evidence="1" id="KW-0732">Signal</keyword>
<feature type="signal peptide" evidence="1">
    <location>
        <begin position="1"/>
        <end position="20"/>
    </location>
</feature>
<evidence type="ECO:0000313" key="3">
    <source>
        <dbReference type="Proteomes" id="UP001163328"/>
    </source>
</evidence>
<name>A0ABY6M4D0_9FLAO</name>
<dbReference type="EMBL" id="CP081495">
    <property type="protein sequence ID" value="UYW02003.1"/>
    <property type="molecule type" value="Genomic_DNA"/>
</dbReference>
<organism evidence="2 3">
    <name type="scientific">Flavobacterium agricola</name>
    <dbReference type="NCBI Taxonomy" id="2870839"/>
    <lineage>
        <taxon>Bacteria</taxon>
        <taxon>Pseudomonadati</taxon>
        <taxon>Bacteroidota</taxon>
        <taxon>Flavobacteriia</taxon>
        <taxon>Flavobacteriales</taxon>
        <taxon>Flavobacteriaceae</taxon>
        <taxon>Flavobacterium</taxon>
    </lineage>
</organism>
<reference evidence="2" key="1">
    <citation type="submission" date="2021-08" db="EMBL/GenBank/DDBJ databases">
        <title>Flavobacterium sp. strain CC-SYL302.</title>
        <authorList>
            <person name="Lin S.-Y."/>
            <person name="Lee T.-H."/>
            <person name="Young C.-C."/>
        </authorList>
    </citation>
    <scope>NUCLEOTIDE SEQUENCE</scope>
    <source>
        <strain evidence="2">CC-SYL302</strain>
    </source>
</reference>
<feature type="chain" id="PRO_5046289536" description="Lipoprotein" evidence="1">
    <location>
        <begin position="21"/>
        <end position="206"/>
    </location>
</feature>
<protein>
    <recommendedName>
        <fullName evidence="4">Lipoprotein</fullName>
    </recommendedName>
</protein>
<dbReference type="RefSeq" id="WP_264434482.1">
    <property type="nucleotide sequence ID" value="NZ_CP081495.1"/>
</dbReference>
<dbReference type="Proteomes" id="UP001163328">
    <property type="component" value="Chromosome"/>
</dbReference>
<evidence type="ECO:0000256" key="1">
    <source>
        <dbReference type="SAM" id="SignalP"/>
    </source>
</evidence>
<sequence>MKKKVLLLILNISLFNACHGQLVKNEDLHFFYLGYSISTFNNEVKNNAYLNILINNIGNDTLYLSKSNIRVIIKKDNKNIKDNNYNGDANNKNSYQPFIPPSFPSKYKSEEKEKYLIMKDSLINIYSNKLFEKNLKKNQLINRYKENILKKIKEDCIVILPKETYEYNYLVKSKKINRESKIEISYDSKNIFSTIEYDNKVFKIQL</sequence>
<accession>A0ABY6M4D0</accession>
<evidence type="ECO:0008006" key="4">
    <source>
        <dbReference type="Google" id="ProtNLM"/>
    </source>
</evidence>
<gene>
    <name evidence="2" type="ORF">K5I29_03575</name>
</gene>
<evidence type="ECO:0000313" key="2">
    <source>
        <dbReference type="EMBL" id="UYW02003.1"/>
    </source>
</evidence>
<keyword evidence="3" id="KW-1185">Reference proteome</keyword>